<feature type="transmembrane region" description="Helical" evidence="1">
    <location>
        <begin position="21"/>
        <end position="38"/>
    </location>
</feature>
<keyword evidence="3" id="KW-1185">Reference proteome</keyword>
<evidence type="ECO:0000256" key="1">
    <source>
        <dbReference type="SAM" id="Phobius"/>
    </source>
</evidence>
<keyword evidence="1" id="KW-1133">Transmembrane helix</keyword>
<proteinExistence type="predicted"/>
<name>A0A517P6X5_9PLAN</name>
<evidence type="ECO:0000313" key="2">
    <source>
        <dbReference type="EMBL" id="QDT15129.1"/>
    </source>
</evidence>
<dbReference type="AlphaFoldDB" id="A0A517P6X5"/>
<dbReference type="RefSeq" id="WP_145357958.1">
    <property type="nucleotide sequence ID" value="NZ_CP036265.1"/>
</dbReference>
<gene>
    <name evidence="2" type="ORF">CA12_12100</name>
</gene>
<dbReference type="EMBL" id="CP036265">
    <property type="protein sequence ID" value="QDT15129.1"/>
    <property type="molecule type" value="Genomic_DNA"/>
</dbReference>
<keyword evidence="1" id="KW-0472">Membrane</keyword>
<evidence type="ECO:0000313" key="3">
    <source>
        <dbReference type="Proteomes" id="UP000318741"/>
    </source>
</evidence>
<feature type="transmembrane region" description="Helical" evidence="1">
    <location>
        <begin position="50"/>
        <end position="67"/>
    </location>
</feature>
<keyword evidence="1" id="KW-0812">Transmembrane</keyword>
<accession>A0A517P6X5</accession>
<evidence type="ECO:0008006" key="4">
    <source>
        <dbReference type="Google" id="ProtNLM"/>
    </source>
</evidence>
<protein>
    <recommendedName>
        <fullName evidence="4">Holin</fullName>
    </recommendedName>
</protein>
<dbReference type="Proteomes" id="UP000318741">
    <property type="component" value="Chromosome"/>
</dbReference>
<organism evidence="2 3">
    <name type="scientific">Alienimonas californiensis</name>
    <dbReference type="NCBI Taxonomy" id="2527989"/>
    <lineage>
        <taxon>Bacteria</taxon>
        <taxon>Pseudomonadati</taxon>
        <taxon>Planctomycetota</taxon>
        <taxon>Planctomycetia</taxon>
        <taxon>Planctomycetales</taxon>
        <taxon>Planctomycetaceae</taxon>
        <taxon>Alienimonas</taxon>
    </lineage>
</organism>
<dbReference type="KEGG" id="acaf:CA12_12100"/>
<sequence>MNTTATVPSPRFRLNAADGLKILRGAALAAGGAILAYLSTEVLPNLETGAALGGALAAAAATALNALRKWLTGPTP</sequence>
<reference evidence="2 3" key="1">
    <citation type="submission" date="2019-02" db="EMBL/GenBank/DDBJ databases">
        <title>Deep-cultivation of Planctomycetes and their phenomic and genomic characterization uncovers novel biology.</title>
        <authorList>
            <person name="Wiegand S."/>
            <person name="Jogler M."/>
            <person name="Boedeker C."/>
            <person name="Pinto D."/>
            <person name="Vollmers J."/>
            <person name="Rivas-Marin E."/>
            <person name="Kohn T."/>
            <person name="Peeters S.H."/>
            <person name="Heuer A."/>
            <person name="Rast P."/>
            <person name="Oberbeckmann S."/>
            <person name="Bunk B."/>
            <person name="Jeske O."/>
            <person name="Meyerdierks A."/>
            <person name="Storesund J.E."/>
            <person name="Kallscheuer N."/>
            <person name="Luecker S."/>
            <person name="Lage O.M."/>
            <person name="Pohl T."/>
            <person name="Merkel B.J."/>
            <person name="Hornburger P."/>
            <person name="Mueller R.-W."/>
            <person name="Bruemmer F."/>
            <person name="Labrenz M."/>
            <person name="Spormann A.M."/>
            <person name="Op den Camp H."/>
            <person name="Overmann J."/>
            <person name="Amann R."/>
            <person name="Jetten M.S.M."/>
            <person name="Mascher T."/>
            <person name="Medema M.H."/>
            <person name="Devos D.P."/>
            <person name="Kaster A.-K."/>
            <person name="Ovreas L."/>
            <person name="Rohde M."/>
            <person name="Galperin M.Y."/>
            <person name="Jogler C."/>
        </authorList>
    </citation>
    <scope>NUCLEOTIDE SEQUENCE [LARGE SCALE GENOMIC DNA]</scope>
    <source>
        <strain evidence="2 3">CA12</strain>
    </source>
</reference>